<name>A0A840CPU8_9BACT</name>
<evidence type="ECO:0000313" key="1">
    <source>
        <dbReference type="EMBL" id="MBB4037081.1"/>
    </source>
</evidence>
<evidence type="ECO:0000313" key="2">
    <source>
        <dbReference type="Proteomes" id="UP000555103"/>
    </source>
</evidence>
<organism evidence="1 2">
    <name type="scientific">Dysgonomonas hofstadii</name>
    <dbReference type="NCBI Taxonomy" id="637886"/>
    <lineage>
        <taxon>Bacteria</taxon>
        <taxon>Pseudomonadati</taxon>
        <taxon>Bacteroidota</taxon>
        <taxon>Bacteroidia</taxon>
        <taxon>Bacteroidales</taxon>
        <taxon>Dysgonomonadaceae</taxon>
        <taxon>Dysgonomonas</taxon>
    </lineage>
</organism>
<dbReference type="EMBL" id="JACIEP010000011">
    <property type="protein sequence ID" value="MBB4037081.1"/>
    <property type="molecule type" value="Genomic_DNA"/>
</dbReference>
<proteinExistence type="predicted"/>
<accession>A0A840CPU8</accession>
<comment type="caution">
    <text evidence="1">The sequence shown here is derived from an EMBL/GenBank/DDBJ whole genome shotgun (WGS) entry which is preliminary data.</text>
</comment>
<dbReference type="Proteomes" id="UP000555103">
    <property type="component" value="Unassembled WGS sequence"/>
</dbReference>
<keyword evidence="1" id="KW-0238">DNA-binding</keyword>
<dbReference type="RefSeq" id="WP_183307947.1">
    <property type="nucleotide sequence ID" value="NZ_JACIEP010000011.1"/>
</dbReference>
<dbReference type="GO" id="GO:0003677">
    <property type="term" value="F:DNA binding"/>
    <property type="evidence" value="ECO:0007669"/>
    <property type="project" value="UniProtKB-KW"/>
</dbReference>
<sequence>MKGYLNLQQTCNALGVKRTTLYKIIHEGAFVGKDETIVHRNKRWFLEKAIDNYIQSVIKSNTIELHTTKHKH</sequence>
<dbReference type="AlphaFoldDB" id="A0A840CPU8"/>
<keyword evidence="2" id="KW-1185">Reference proteome</keyword>
<gene>
    <name evidence="1" type="ORF">GGR21_002996</name>
</gene>
<reference evidence="1 2" key="1">
    <citation type="submission" date="2020-08" db="EMBL/GenBank/DDBJ databases">
        <title>Genomic Encyclopedia of Type Strains, Phase IV (KMG-IV): sequencing the most valuable type-strain genomes for metagenomic binning, comparative biology and taxonomic classification.</title>
        <authorList>
            <person name="Goeker M."/>
        </authorList>
    </citation>
    <scope>NUCLEOTIDE SEQUENCE [LARGE SCALE GENOMIC DNA]</scope>
    <source>
        <strain evidence="1 2">DSM 104969</strain>
    </source>
</reference>
<protein>
    <submittedName>
        <fullName evidence="1">Putative DNA-binding transcriptional regulator AlpA</fullName>
    </submittedName>
</protein>